<organism evidence="4 5">
    <name type="scientific">Forsythia ovata</name>
    <dbReference type="NCBI Taxonomy" id="205694"/>
    <lineage>
        <taxon>Eukaryota</taxon>
        <taxon>Viridiplantae</taxon>
        <taxon>Streptophyta</taxon>
        <taxon>Embryophyta</taxon>
        <taxon>Tracheophyta</taxon>
        <taxon>Spermatophyta</taxon>
        <taxon>Magnoliopsida</taxon>
        <taxon>eudicotyledons</taxon>
        <taxon>Gunneridae</taxon>
        <taxon>Pentapetalae</taxon>
        <taxon>asterids</taxon>
        <taxon>lamiids</taxon>
        <taxon>Lamiales</taxon>
        <taxon>Oleaceae</taxon>
        <taxon>Forsythieae</taxon>
        <taxon>Forsythia</taxon>
    </lineage>
</organism>
<evidence type="ECO:0000256" key="1">
    <source>
        <dbReference type="ARBA" id="ARBA00005474"/>
    </source>
</evidence>
<keyword evidence="5" id="KW-1185">Reference proteome</keyword>
<proteinExistence type="inferred from homology"/>
<feature type="coiled-coil region" evidence="2">
    <location>
        <begin position="93"/>
        <end position="120"/>
    </location>
</feature>
<dbReference type="EMBL" id="JBFOLJ010000011">
    <property type="protein sequence ID" value="KAL2494945.1"/>
    <property type="molecule type" value="Genomic_DNA"/>
</dbReference>
<protein>
    <submittedName>
        <fullName evidence="4">Lob domain-containing protein 2</fullName>
    </submittedName>
</protein>
<name>A0ABD1S2K8_9LAMI</name>
<dbReference type="PANTHER" id="PTHR31301:SF212">
    <property type="entry name" value="LOB DOMAIN-CONTAINING PROTEIN"/>
    <property type="match status" value="1"/>
</dbReference>
<evidence type="ECO:0000313" key="4">
    <source>
        <dbReference type="EMBL" id="KAL2494945.1"/>
    </source>
</evidence>
<comment type="caution">
    <text evidence="4">The sequence shown here is derived from an EMBL/GenBank/DDBJ whole genome shotgun (WGS) entry which is preliminary data.</text>
</comment>
<gene>
    <name evidence="4" type="ORF">Fot_38702</name>
</gene>
<dbReference type="Proteomes" id="UP001604277">
    <property type="component" value="Unassembled WGS sequence"/>
</dbReference>
<dbReference type="InterPro" id="IPR004883">
    <property type="entry name" value="LOB"/>
</dbReference>
<dbReference type="AlphaFoldDB" id="A0ABD1S2K8"/>
<evidence type="ECO:0000259" key="3">
    <source>
        <dbReference type="PROSITE" id="PS50891"/>
    </source>
</evidence>
<evidence type="ECO:0000256" key="2">
    <source>
        <dbReference type="SAM" id="Coils"/>
    </source>
</evidence>
<dbReference type="PANTHER" id="PTHR31301">
    <property type="entry name" value="LOB DOMAIN-CONTAINING PROTEIN 4-RELATED"/>
    <property type="match status" value="1"/>
</dbReference>
<dbReference type="Pfam" id="PF03195">
    <property type="entry name" value="LOB"/>
    <property type="match status" value="1"/>
</dbReference>
<sequence>MSDNNMEESNNRPPCAACKYQRKKCMPDCILRKHFPSNLAEDFKAVHNVFGISNVKKLLEKVGVPQQDEVAKSITWEAKMWDQDPVQGPYGCCMKLKQELEELKQEQRNNQRRQSQIMNQPRPPQDINSYLHWNVGNQQLGGLPVFYLQLVQQIRECQFNQDFWSNSTEKTLGRFLYLILT</sequence>
<feature type="domain" description="LOB" evidence="3">
    <location>
        <begin position="13"/>
        <end position="114"/>
    </location>
</feature>
<evidence type="ECO:0000313" key="5">
    <source>
        <dbReference type="Proteomes" id="UP001604277"/>
    </source>
</evidence>
<keyword evidence="2" id="KW-0175">Coiled coil</keyword>
<accession>A0ABD1S2K8</accession>
<dbReference type="PROSITE" id="PS50891">
    <property type="entry name" value="LOB"/>
    <property type="match status" value="1"/>
</dbReference>
<reference evidence="5" key="1">
    <citation type="submission" date="2024-07" db="EMBL/GenBank/DDBJ databases">
        <title>Two chromosome-level genome assemblies of Korean endemic species Abeliophyllum distichum and Forsythia ovata (Oleaceae).</title>
        <authorList>
            <person name="Jang H."/>
        </authorList>
    </citation>
    <scope>NUCLEOTIDE SEQUENCE [LARGE SCALE GENOMIC DNA]</scope>
</reference>
<comment type="similarity">
    <text evidence="1">Belongs to the LOB domain-containing protein family.</text>
</comment>